<gene>
    <name evidence="2" type="ORF">BN2614_LOCUS3</name>
</gene>
<comment type="caution">
    <text evidence="2">The sequence shown here is derived from an EMBL/GenBank/DDBJ whole genome shotgun (WGS) entry which is preliminary data.</text>
</comment>
<accession>A0A9X9LEA0</accession>
<proteinExistence type="predicted"/>
<evidence type="ECO:0000313" key="3">
    <source>
        <dbReference type="Proteomes" id="UP000269945"/>
    </source>
</evidence>
<feature type="region of interest" description="Disordered" evidence="1">
    <location>
        <begin position="20"/>
        <end position="57"/>
    </location>
</feature>
<dbReference type="EMBL" id="CYRY02001247">
    <property type="protein sequence ID" value="VCW64514.1"/>
    <property type="molecule type" value="Genomic_DNA"/>
</dbReference>
<organism evidence="2 3">
    <name type="scientific">Gulo gulo</name>
    <name type="common">Wolverine</name>
    <name type="synonym">Gluton</name>
    <dbReference type="NCBI Taxonomy" id="48420"/>
    <lineage>
        <taxon>Eukaryota</taxon>
        <taxon>Metazoa</taxon>
        <taxon>Chordata</taxon>
        <taxon>Craniata</taxon>
        <taxon>Vertebrata</taxon>
        <taxon>Euteleostomi</taxon>
        <taxon>Mammalia</taxon>
        <taxon>Eutheria</taxon>
        <taxon>Laurasiatheria</taxon>
        <taxon>Carnivora</taxon>
        <taxon>Caniformia</taxon>
        <taxon>Musteloidea</taxon>
        <taxon>Mustelidae</taxon>
        <taxon>Guloninae</taxon>
        <taxon>Gulo</taxon>
    </lineage>
</organism>
<dbReference type="AlphaFoldDB" id="A0A9X9LEA0"/>
<evidence type="ECO:0000256" key="1">
    <source>
        <dbReference type="SAM" id="MobiDB-lite"/>
    </source>
</evidence>
<reference evidence="2 3" key="1">
    <citation type="submission" date="2018-10" db="EMBL/GenBank/DDBJ databases">
        <authorList>
            <person name="Ekblom R."/>
            <person name="Jareborg N."/>
        </authorList>
    </citation>
    <scope>NUCLEOTIDE SEQUENCE [LARGE SCALE GENOMIC DNA]</scope>
    <source>
        <tissue evidence="2">Muscle</tissue>
    </source>
</reference>
<protein>
    <submittedName>
        <fullName evidence="2">Uncharacterized protein</fullName>
    </submittedName>
</protein>
<dbReference type="Proteomes" id="UP000269945">
    <property type="component" value="Unassembled WGS sequence"/>
</dbReference>
<name>A0A9X9LEA0_GULGU</name>
<sequence>MQASTWKRLGRSWEEERRPLLPHKLDSHTDKTGLTDTEWRGRGADAREGVAGRQGTANQVIPEGWAGLSQRV</sequence>
<evidence type="ECO:0000313" key="2">
    <source>
        <dbReference type="EMBL" id="VCW64514.1"/>
    </source>
</evidence>
<feature type="compositionally biased region" description="Basic and acidic residues" evidence="1">
    <location>
        <begin position="20"/>
        <end position="50"/>
    </location>
</feature>
<keyword evidence="3" id="KW-1185">Reference proteome</keyword>